<organism evidence="2 3">
    <name type="scientific">Rotaria magnacalcarata</name>
    <dbReference type="NCBI Taxonomy" id="392030"/>
    <lineage>
        <taxon>Eukaryota</taxon>
        <taxon>Metazoa</taxon>
        <taxon>Spiralia</taxon>
        <taxon>Gnathifera</taxon>
        <taxon>Rotifera</taxon>
        <taxon>Eurotatoria</taxon>
        <taxon>Bdelloidea</taxon>
        <taxon>Philodinida</taxon>
        <taxon>Philodinidae</taxon>
        <taxon>Rotaria</taxon>
    </lineage>
</organism>
<feature type="non-terminal residue" evidence="2">
    <location>
        <position position="1"/>
    </location>
</feature>
<evidence type="ECO:0000313" key="3">
    <source>
        <dbReference type="Proteomes" id="UP000681720"/>
    </source>
</evidence>
<evidence type="ECO:0000256" key="1">
    <source>
        <dbReference type="SAM" id="MobiDB-lite"/>
    </source>
</evidence>
<feature type="compositionally biased region" description="Basic and acidic residues" evidence="1">
    <location>
        <begin position="55"/>
        <end position="67"/>
    </location>
</feature>
<comment type="caution">
    <text evidence="2">The sequence shown here is derived from an EMBL/GenBank/DDBJ whole genome shotgun (WGS) entry which is preliminary data.</text>
</comment>
<dbReference type="Proteomes" id="UP000681720">
    <property type="component" value="Unassembled WGS sequence"/>
</dbReference>
<proteinExistence type="predicted"/>
<feature type="region of interest" description="Disordered" evidence="1">
    <location>
        <begin position="1"/>
        <end position="22"/>
    </location>
</feature>
<sequence length="93" mass="10347">PVRNGRLSSPLRAMNPSLNGNGHVRSISPVNLSPFHPSIGITSSHENSTVSTMMRSRDTSKEREREPMDYTDLEGNLKNCRNIKSPKSLINTK</sequence>
<name>A0A8S3JI94_9BILA</name>
<feature type="region of interest" description="Disordered" evidence="1">
    <location>
        <begin position="38"/>
        <end position="67"/>
    </location>
</feature>
<accession>A0A8S3JI94</accession>
<feature type="compositionally biased region" description="Polar residues" evidence="1">
    <location>
        <begin position="40"/>
        <end position="54"/>
    </location>
</feature>
<dbReference type="AlphaFoldDB" id="A0A8S3JI94"/>
<evidence type="ECO:0000313" key="2">
    <source>
        <dbReference type="EMBL" id="CAF5218038.1"/>
    </source>
</evidence>
<gene>
    <name evidence="2" type="ORF">GIL414_LOCUS82745</name>
</gene>
<protein>
    <submittedName>
        <fullName evidence="2">Uncharacterized protein</fullName>
    </submittedName>
</protein>
<reference evidence="2" key="1">
    <citation type="submission" date="2021-02" db="EMBL/GenBank/DDBJ databases">
        <authorList>
            <person name="Nowell W R."/>
        </authorList>
    </citation>
    <scope>NUCLEOTIDE SEQUENCE</scope>
</reference>
<dbReference type="EMBL" id="CAJOBJ010361018">
    <property type="protein sequence ID" value="CAF5218038.1"/>
    <property type="molecule type" value="Genomic_DNA"/>
</dbReference>